<feature type="transmembrane region" description="Helical" evidence="6">
    <location>
        <begin position="141"/>
        <end position="164"/>
    </location>
</feature>
<dbReference type="AlphaFoldDB" id="A0AAD6N5M7"/>
<feature type="transmembrane region" description="Helical" evidence="6">
    <location>
        <begin position="340"/>
        <end position="362"/>
    </location>
</feature>
<feature type="transmembrane region" description="Helical" evidence="6">
    <location>
        <begin position="309"/>
        <end position="334"/>
    </location>
</feature>
<evidence type="ECO:0000256" key="2">
    <source>
        <dbReference type="ARBA" id="ARBA00022448"/>
    </source>
</evidence>
<dbReference type="SUPFAM" id="SSF103473">
    <property type="entry name" value="MFS general substrate transporter"/>
    <property type="match status" value="1"/>
</dbReference>
<gene>
    <name evidence="7" type="ORF">N7460_010891</name>
</gene>
<accession>A0AAD6N5M7</accession>
<name>A0AAD6N5M7_PENCN</name>
<keyword evidence="3 6" id="KW-0812">Transmembrane</keyword>
<evidence type="ECO:0000256" key="3">
    <source>
        <dbReference type="ARBA" id="ARBA00022692"/>
    </source>
</evidence>
<keyword evidence="8" id="KW-1185">Reference proteome</keyword>
<evidence type="ECO:0000313" key="8">
    <source>
        <dbReference type="Proteomes" id="UP001219568"/>
    </source>
</evidence>
<comment type="subcellular location">
    <subcellularLocation>
        <location evidence="1">Membrane</location>
        <topology evidence="1">Multi-pass membrane protein</topology>
    </subcellularLocation>
</comment>
<reference evidence="7" key="2">
    <citation type="submission" date="2023-01" db="EMBL/GenBank/DDBJ databases">
        <authorList>
            <person name="Petersen C."/>
        </authorList>
    </citation>
    <scope>NUCLEOTIDE SEQUENCE</scope>
    <source>
        <strain evidence="7">IBT 15450</strain>
    </source>
</reference>
<evidence type="ECO:0000256" key="6">
    <source>
        <dbReference type="SAM" id="Phobius"/>
    </source>
</evidence>
<keyword evidence="2" id="KW-0813">Transport</keyword>
<dbReference type="PANTHER" id="PTHR43791:SF47">
    <property type="entry name" value="MAJOR FACILITATOR SUPERFAMILY (MFS) PROFILE DOMAIN-CONTAINING PROTEIN-RELATED"/>
    <property type="match status" value="1"/>
</dbReference>
<dbReference type="Gene3D" id="1.20.1250.20">
    <property type="entry name" value="MFS general substrate transporter like domains"/>
    <property type="match status" value="2"/>
</dbReference>
<feature type="transmembrane region" description="Helical" evidence="6">
    <location>
        <begin position="236"/>
        <end position="257"/>
    </location>
</feature>
<feature type="transmembrane region" description="Helical" evidence="6">
    <location>
        <begin position="465"/>
        <end position="485"/>
    </location>
</feature>
<evidence type="ECO:0000256" key="5">
    <source>
        <dbReference type="ARBA" id="ARBA00023136"/>
    </source>
</evidence>
<dbReference type="PANTHER" id="PTHR43791">
    <property type="entry name" value="PERMEASE-RELATED"/>
    <property type="match status" value="1"/>
</dbReference>
<dbReference type="GO" id="GO:0022857">
    <property type="term" value="F:transmembrane transporter activity"/>
    <property type="evidence" value="ECO:0007669"/>
    <property type="project" value="InterPro"/>
</dbReference>
<dbReference type="InterPro" id="IPR036259">
    <property type="entry name" value="MFS_trans_sf"/>
</dbReference>
<sequence>MMTEKGPIFEDDGRVGALYHKNTQDELDARINAFTPAEQKKIIRRVDRRLVPIVGFLYCISLLDRNNLGVTNIAGMGTDLALSGTRYSLIALLFYVGYTIFQPIGVVLIRIVGPRIFLSSICLLWGIVMICFGFVKTWSDLIPLRIILGAFEAGLFPGCVYFLSCWYLRYETQERFAGFYVIGSFVSGFSGIIGYGFSQLETHGSGPAWWGQHYGPTEANPNIKPGVLPGIAGWRWIFILYGTITCLVAGVTSIFLVDFPEKTKACFPKFLSEHEVDFLVARIEKERGDVVPEPFHLGTYLRAGLDLKVWAYASLFGLATITVIASVTFLPIILNQGMGFGIVASQCLTAPPYVFACMVILLQGRLGDRYQLRSPLLALNCCGLFVGLALLGYAHAPGVRYFGAFLATAMSQANIPCILAWQANNVRGQWKRAFTSAAVVGAGGLGGIIGSLVFRLRDAPLYRPGIWACMTANGLILLIIPMLLVKFYRANRRSSRGGKLIQQMEGFMYTY</sequence>
<feature type="transmembrane region" description="Helical" evidence="6">
    <location>
        <begin position="401"/>
        <end position="421"/>
    </location>
</feature>
<evidence type="ECO:0008006" key="9">
    <source>
        <dbReference type="Google" id="ProtNLM"/>
    </source>
</evidence>
<feature type="transmembrane region" description="Helical" evidence="6">
    <location>
        <begin position="176"/>
        <end position="197"/>
    </location>
</feature>
<keyword evidence="4 6" id="KW-1133">Transmembrane helix</keyword>
<reference evidence="7" key="1">
    <citation type="journal article" date="2023" name="IMA Fungus">
        <title>Comparative genomic study of the Penicillium genus elucidates a diverse pangenome and 15 lateral gene transfer events.</title>
        <authorList>
            <person name="Petersen C."/>
            <person name="Sorensen T."/>
            <person name="Nielsen M.R."/>
            <person name="Sondergaard T.E."/>
            <person name="Sorensen J.L."/>
            <person name="Fitzpatrick D.A."/>
            <person name="Frisvad J.C."/>
            <person name="Nielsen K.L."/>
        </authorList>
    </citation>
    <scope>NUCLEOTIDE SEQUENCE</scope>
    <source>
        <strain evidence="7">IBT 15450</strain>
    </source>
</reference>
<feature type="transmembrane region" description="Helical" evidence="6">
    <location>
        <begin position="374"/>
        <end position="395"/>
    </location>
</feature>
<feature type="transmembrane region" description="Helical" evidence="6">
    <location>
        <begin position="50"/>
        <end position="68"/>
    </location>
</feature>
<feature type="transmembrane region" description="Helical" evidence="6">
    <location>
        <begin position="433"/>
        <end position="453"/>
    </location>
</feature>
<feature type="transmembrane region" description="Helical" evidence="6">
    <location>
        <begin position="116"/>
        <end position="135"/>
    </location>
</feature>
<proteinExistence type="predicted"/>
<dbReference type="Proteomes" id="UP001219568">
    <property type="component" value="Unassembled WGS sequence"/>
</dbReference>
<dbReference type="EMBL" id="JAQJZL010000014">
    <property type="protein sequence ID" value="KAJ6030625.1"/>
    <property type="molecule type" value="Genomic_DNA"/>
</dbReference>
<comment type="caution">
    <text evidence="7">The sequence shown here is derived from an EMBL/GenBank/DDBJ whole genome shotgun (WGS) entry which is preliminary data.</text>
</comment>
<feature type="transmembrane region" description="Helical" evidence="6">
    <location>
        <begin position="88"/>
        <end position="109"/>
    </location>
</feature>
<dbReference type="Pfam" id="PF07690">
    <property type="entry name" value="MFS_1"/>
    <property type="match status" value="1"/>
</dbReference>
<dbReference type="InterPro" id="IPR011701">
    <property type="entry name" value="MFS"/>
</dbReference>
<evidence type="ECO:0000256" key="1">
    <source>
        <dbReference type="ARBA" id="ARBA00004141"/>
    </source>
</evidence>
<dbReference type="GO" id="GO:0016020">
    <property type="term" value="C:membrane"/>
    <property type="evidence" value="ECO:0007669"/>
    <property type="project" value="UniProtKB-SubCell"/>
</dbReference>
<protein>
    <recommendedName>
        <fullName evidence="9">Major facilitator superfamily (MFS) profile domain-containing protein</fullName>
    </recommendedName>
</protein>
<keyword evidence="5 6" id="KW-0472">Membrane</keyword>
<evidence type="ECO:0000256" key="4">
    <source>
        <dbReference type="ARBA" id="ARBA00022989"/>
    </source>
</evidence>
<evidence type="ECO:0000313" key="7">
    <source>
        <dbReference type="EMBL" id="KAJ6030625.1"/>
    </source>
</evidence>
<organism evidence="7 8">
    <name type="scientific">Penicillium canescens</name>
    <dbReference type="NCBI Taxonomy" id="5083"/>
    <lineage>
        <taxon>Eukaryota</taxon>
        <taxon>Fungi</taxon>
        <taxon>Dikarya</taxon>
        <taxon>Ascomycota</taxon>
        <taxon>Pezizomycotina</taxon>
        <taxon>Eurotiomycetes</taxon>
        <taxon>Eurotiomycetidae</taxon>
        <taxon>Eurotiales</taxon>
        <taxon>Aspergillaceae</taxon>
        <taxon>Penicillium</taxon>
    </lineage>
</organism>